<dbReference type="RefSeq" id="WP_086601237.1">
    <property type="nucleotide sequence ID" value="NZ_NGFN01000071.1"/>
</dbReference>
<dbReference type="AlphaFoldDB" id="A0A243S4R1"/>
<keyword evidence="2" id="KW-1185">Reference proteome</keyword>
<dbReference type="Pfam" id="PF05133">
    <property type="entry name" value="SPP1_portal"/>
    <property type="match status" value="1"/>
</dbReference>
<organism evidence="1 2">
    <name type="scientific">Streptomyces swartbergensis</name>
    <dbReference type="NCBI Taxonomy" id="487165"/>
    <lineage>
        <taxon>Bacteria</taxon>
        <taxon>Bacillati</taxon>
        <taxon>Actinomycetota</taxon>
        <taxon>Actinomycetes</taxon>
        <taxon>Kitasatosporales</taxon>
        <taxon>Streptomycetaceae</taxon>
        <taxon>Streptomyces</taxon>
    </lineage>
</organism>
<name>A0A243S4R1_9ACTN</name>
<proteinExistence type="predicted"/>
<evidence type="ECO:0000313" key="1">
    <source>
        <dbReference type="EMBL" id="OUD02560.1"/>
    </source>
</evidence>
<sequence length="472" mass="52587">MLSDEVESPDWWLLRLGRRMRDRQPDLDYWWDLFKGRHRLPELPANAREAFREFQRKSRTNFLGTVANAPVHRLRALGITDSEGNPDDDAARWWQLNRLDSRQKQVFRTALSQSVGYMIVGPHPTRTEDNDRPAPLITAETPSECIVEHDPATGERRAGLKAWYDDVARVGRATVYLPDRVVRYVTKQRGPGRLPWGRQAWERVEDGEQEHDLGALPMVDFPCRPDLGEDPEPEFAGVIDIQDRLNLGVLNRMTAGRYAAFRQKYVTGHKFRKRTDPMTGLEVVEQPFVPSPSAVWASEGENVKFGQLDATDLSGFLKEHEADIRNLLLISNTPAYYFATDLINISADTVQALDVLHLAKVGEHMAHFGEALEDVMTLCARQAGVERDFTEAEVRWADPRQLNPAILADAATKKKAIGYPLAVLAEDMGESPQRVRRIAAGAAADALLGASLLPQQQPGAAAGTGTGTGDAA</sequence>
<dbReference type="Proteomes" id="UP000195105">
    <property type="component" value="Unassembled WGS sequence"/>
</dbReference>
<gene>
    <name evidence="1" type="ORF">CA983_14135</name>
</gene>
<dbReference type="EMBL" id="NGFN01000071">
    <property type="protein sequence ID" value="OUD02560.1"/>
    <property type="molecule type" value="Genomic_DNA"/>
</dbReference>
<evidence type="ECO:0008006" key="3">
    <source>
        <dbReference type="Google" id="ProtNLM"/>
    </source>
</evidence>
<accession>A0A243S4R1</accession>
<evidence type="ECO:0000313" key="2">
    <source>
        <dbReference type="Proteomes" id="UP000195105"/>
    </source>
</evidence>
<comment type="caution">
    <text evidence="1">The sequence shown here is derived from an EMBL/GenBank/DDBJ whole genome shotgun (WGS) entry which is preliminary data.</text>
</comment>
<reference evidence="1 2" key="1">
    <citation type="submission" date="2017-05" db="EMBL/GenBank/DDBJ databases">
        <title>Biotechnological potential of actinobacteria isolated from South African environments.</title>
        <authorList>
            <person name="Le Roes-Hill M."/>
            <person name="Prins A."/>
            <person name="Durrell K.A."/>
        </authorList>
    </citation>
    <scope>NUCLEOTIDE SEQUENCE [LARGE SCALE GENOMIC DNA]</scope>
    <source>
        <strain evidence="1 2">HMC13</strain>
    </source>
</reference>
<dbReference type="InterPro" id="IPR021145">
    <property type="entry name" value="Portal_protein_SPP1_Gp6-like"/>
</dbReference>
<protein>
    <recommendedName>
        <fullName evidence="3">Phage portal protein</fullName>
    </recommendedName>
</protein>